<feature type="compositionally biased region" description="Basic and acidic residues" evidence="1">
    <location>
        <begin position="66"/>
        <end position="84"/>
    </location>
</feature>
<dbReference type="PANTHER" id="PTHR24114">
    <property type="entry name" value="LEUCINE RICH REPEAT FAMILY PROTEIN"/>
    <property type="match status" value="1"/>
</dbReference>
<reference evidence="3" key="1">
    <citation type="thesis" date="2020" institute="ProQuest LLC" country="789 East Eisenhower Parkway, Ann Arbor, MI, USA">
        <title>Comparative Genomics and Chromosome Evolution.</title>
        <authorList>
            <person name="Mudd A.B."/>
        </authorList>
    </citation>
    <scope>NUCLEOTIDE SEQUENCE</scope>
    <source>
        <strain evidence="3">HN-11 Male</strain>
        <tissue evidence="3">Kidney and liver</tissue>
    </source>
</reference>
<evidence type="ECO:0000313" key="4">
    <source>
        <dbReference type="Proteomes" id="UP000770717"/>
    </source>
</evidence>
<comment type="caution">
    <text evidence="3">The sequence shown here is derived from an EMBL/GenBank/DDBJ whole genome shotgun (WGS) entry which is preliminary data.</text>
</comment>
<dbReference type="InterPro" id="IPR001611">
    <property type="entry name" value="Leu-rich_rpt"/>
</dbReference>
<dbReference type="AlphaFoldDB" id="A0A8J6FH72"/>
<evidence type="ECO:0000313" key="3">
    <source>
        <dbReference type="EMBL" id="KAG9487306.1"/>
    </source>
</evidence>
<dbReference type="PANTHER" id="PTHR24114:SF37">
    <property type="entry name" value="LEUCINE-RICH REPEAT-CONTAINING PROTEIN 74B"/>
    <property type="match status" value="1"/>
</dbReference>
<dbReference type="SUPFAM" id="SSF47473">
    <property type="entry name" value="EF-hand"/>
    <property type="match status" value="1"/>
</dbReference>
<dbReference type="Gene3D" id="1.10.238.10">
    <property type="entry name" value="EF-hand"/>
    <property type="match status" value="1"/>
</dbReference>
<name>A0A8J6FH72_ELECQ</name>
<proteinExistence type="predicted"/>
<sequence>MVLSKRFSKDISPTLPSVEEAKDAEEEEVGYSLGGIPSRPPSRPLAHLSRGSVDNKIVPRSARSRSTTEEPQKQDINEDIPTREETEETVPDKQHKHSTTPKESPDDWDTDLEMEEVKHSYDPSGKARYLSACQLFGVVPVSYFLRHMGDSEFIMRHHGLGAQATKAIALSLVTNTSIVNLNLSDNWLEGEGAAAIADMLKENCYISELHLCDNRLALSGAKALFLMLLENITLQKVKLSGNEFDDQAAPYVSEVLMNNQKVESMDLSHNMFGDGSGEILGAAIAENTGMLEINLSWNYFRGKAAVAIAKGLGANIFLRVIDLSYNGFGNDGAAALGEALKVNNVLEEVDISNNRIAIQGAVRFSLCLKENKTLRVLKMARNPMQSDGCFAILKSIQANTESAIESLDFSEIVVNKQFDDLYAAVKTTLPNLSIRLGGNSDMFKRTTYKADPISKVKEYIKKNNLQATGLFENMDEEKSRRVTYEDFERNFMNTGVLMPKEEIQQLINFLDQDKKGMIDISEFHKALSS</sequence>
<dbReference type="CDD" id="cd00051">
    <property type="entry name" value="EFh"/>
    <property type="match status" value="1"/>
</dbReference>
<gene>
    <name evidence="3" type="ORF">GDO78_007260</name>
</gene>
<dbReference type="InterPro" id="IPR052394">
    <property type="entry name" value="LRR-containing"/>
</dbReference>
<dbReference type="SMART" id="SM00368">
    <property type="entry name" value="LRR_RI"/>
    <property type="match status" value="8"/>
</dbReference>
<dbReference type="GO" id="GO:0005509">
    <property type="term" value="F:calcium ion binding"/>
    <property type="evidence" value="ECO:0007669"/>
    <property type="project" value="InterPro"/>
</dbReference>
<dbReference type="InterPro" id="IPR002048">
    <property type="entry name" value="EF_hand_dom"/>
</dbReference>
<organism evidence="3 4">
    <name type="scientific">Eleutherodactylus coqui</name>
    <name type="common">Puerto Rican coqui</name>
    <dbReference type="NCBI Taxonomy" id="57060"/>
    <lineage>
        <taxon>Eukaryota</taxon>
        <taxon>Metazoa</taxon>
        <taxon>Chordata</taxon>
        <taxon>Craniata</taxon>
        <taxon>Vertebrata</taxon>
        <taxon>Euteleostomi</taxon>
        <taxon>Amphibia</taxon>
        <taxon>Batrachia</taxon>
        <taxon>Anura</taxon>
        <taxon>Neobatrachia</taxon>
        <taxon>Hyloidea</taxon>
        <taxon>Eleutherodactylidae</taxon>
        <taxon>Eleutherodactylinae</taxon>
        <taxon>Eleutherodactylus</taxon>
        <taxon>Eleutherodactylus</taxon>
    </lineage>
</organism>
<dbReference type="SUPFAM" id="SSF52047">
    <property type="entry name" value="RNI-like"/>
    <property type="match status" value="1"/>
</dbReference>
<evidence type="ECO:0000259" key="2">
    <source>
        <dbReference type="PROSITE" id="PS50222"/>
    </source>
</evidence>
<evidence type="ECO:0000256" key="1">
    <source>
        <dbReference type="SAM" id="MobiDB-lite"/>
    </source>
</evidence>
<feature type="region of interest" description="Disordered" evidence="1">
    <location>
        <begin position="1"/>
        <end position="109"/>
    </location>
</feature>
<dbReference type="Pfam" id="PF13499">
    <property type="entry name" value="EF-hand_7"/>
    <property type="match status" value="1"/>
</dbReference>
<dbReference type="InterPro" id="IPR011992">
    <property type="entry name" value="EF-hand-dom_pair"/>
</dbReference>
<dbReference type="Proteomes" id="UP000770717">
    <property type="component" value="Unassembled WGS sequence"/>
</dbReference>
<dbReference type="PROSITE" id="PS50222">
    <property type="entry name" value="EF_HAND_2"/>
    <property type="match status" value="1"/>
</dbReference>
<dbReference type="InterPro" id="IPR032675">
    <property type="entry name" value="LRR_dom_sf"/>
</dbReference>
<accession>A0A8J6FH72</accession>
<dbReference type="Pfam" id="PF13516">
    <property type="entry name" value="LRR_6"/>
    <property type="match status" value="3"/>
</dbReference>
<feature type="domain" description="EF-hand" evidence="2">
    <location>
        <begin position="498"/>
        <end position="529"/>
    </location>
</feature>
<protein>
    <recommendedName>
        <fullName evidence="2">EF-hand domain-containing protein</fullName>
    </recommendedName>
</protein>
<dbReference type="OrthoDB" id="120976at2759"/>
<keyword evidence="4" id="KW-1185">Reference proteome</keyword>
<dbReference type="EMBL" id="WNTK01000003">
    <property type="protein sequence ID" value="KAG9487306.1"/>
    <property type="molecule type" value="Genomic_DNA"/>
</dbReference>
<dbReference type="Gene3D" id="3.80.10.10">
    <property type="entry name" value="Ribonuclease Inhibitor"/>
    <property type="match status" value="1"/>
</dbReference>